<dbReference type="OrthoDB" id="423383at2"/>
<evidence type="ECO:0000313" key="2">
    <source>
        <dbReference type="EMBL" id="ADN16881.1"/>
    </source>
</evidence>
<protein>
    <submittedName>
        <fullName evidence="2">Uncharacterized protein</fullName>
    </submittedName>
</protein>
<dbReference type="AlphaFoldDB" id="E0UIB3"/>
<dbReference type="Proteomes" id="UP000008206">
    <property type="component" value="Chromosome"/>
</dbReference>
<dbReference type="EMBL" id="CP002198">
    <property type="protein sequence ID" value="ADN16881.1"/>
    <property type="molecule type" value="Genomic_DNA"/>
</dbReference>
<feature type="chain" id="PRO_5003141321" evidence="1">
    <location>
        <begin position="28"/>
        <end position="185"/>
    </location>
</feature>
<organism evidence="2 3">
    <name type="scientific">Gloeothece verrucosa (strain PCC 7822)</name>
    <name type="common">Cyanothece sp. (strain PCC 7822)</name>
    <dbReference type="NCBI Taxonomy" id="497965"/>
    <lineage>
        <taxon>Bacteria</taxon>
        <taxon>Bacillati</taxon>
        <taxon>Cyanobacteriota</taxon>
        <taxon>Cyanophyceae</taxon>
        <taxon>Oscillatoriophycideae</taxon>
        <taxon>Chroococcales</taxon>
        <taxon>Aphanothecaceae</taxon>
        <taxon>Gloeothece</taxon>
        <taxon>Gloeothece verrucosa</taxon>
    </lineage>
</organism>
<gene>
    <name evidence="2" type="ordered locus">Cyan7822_4992</name>
</gene>
<accession>E0UIB3</accession>
<evidence type="ECO:0000313" key="3">
    <source>
        <dbReference type="Proteomes" id="UP000008206"/>
    </source>
</evidence>
<sequence>MTNTSRTLTGIIALLSLAAFCPTPAKAESAPVLISQLRGHEVYAKESQLNPDRYHVGRVRGISGNVLYIEFPQPVAVGDREVKVINISATGTVARRVIGASSSEANVVGYPAPGDDVGVVYEDGRWQVVQRYHPYWVSRLQLREVPEVQRSAFNWDPKPFGLPPLEQRSVVIEPAPAPEPVRGMW</sequence>
<dbReference type="eggNOG" id="ENOG5033RV5">
    <property type="taxonomic scope" value="Bacteria"/>
</dbReference>
<keyword evidence="3" id="KW-1185">Reference proteome</keyword>
<dbReference type="KEGG" id="cyj:Cyan7822_4992"/>
<name>E0UIB3_GLOV7</name>
<dbReference type="HOGENOM" id="CLU_125369_0_0_3"/>
<reference evidence="3" key="1">
    <citation type="journal article" date="2011" name="MBio">
        <title>Novel metabolic attributes of the genus Cyanothece, comprising a group of unicellular nitrogen-fixing Cyanobacteria.</title>
        <authorList>
            <person name="Bandyopadhyay A."/>
            <person name="Elvitigala T."/>
            <person name="Welsh E."/>
            <person name="Stockel J."/>
            <person name="Liberton M."/>
            <person name="Min H."/>
            <person name="Sherman L.A."/>
            <person name="Pakrasi H.B."/>
        </authorList>
    </citation>
    <scope>NUCLEOTIDE SEQUENCE [LARGE SCALE GENOMIC DNA]</scope>
    <source>
        <strain evidence="3">PCC 7822</strain>
    </source>
</reference>
<dbReference type="STRING" id="497965.Cyan7822_4992"/>
<feature type="signal peptide" evidence="1">
    <location>
        <begin position="1"/>
        <end position="27"/>
    </location>
</feature>
<keyword evidence="1" id="KW-0732">Signal</keyword>
<evidence type="ECO:0000256" key="1">
    <source>
        <dbReference type="SAM" id="SignalP"/>
    </source>
</evidence>
<dbReference type="RefSeq" id="WP_013324919.1">
    <property type="nucleotide sequence ID" value="NC_014501.1"/>
</dbReference>
<proteinExistence type="predicted"/>